<organism evidence="2 4">
    <name type="scientific">Rotaria magnacalcarata</name>
    <dbReference type="NCBI Taxonomy" id="392030"/>
    <lineage>
        <taxon>Eukaryota</taxon>
        <taxon>Metazoa</taxon>
        <taxon>Spiralia</taxon>
        <taxon>Gnathifera</taxon>
        <taxon>Rotifera</taxon>
        <taxon>Eurotatoria</taxon>
        <taxon>Bdelloidea</taxon>
        <taxon>Philodinida</taxon>
        <taxon>Philodinidae</taxon>
        <taxon>Rotaria</taxon>
    </lineage>
</organism>
<comment type="caution">
    <text evidence="2">The sequence shown here is derived from an EMBL/GenBank/DDBJ whole genome shotgun (WGS) entry which is preliminary data.</text>
</comment>
<dbReference type="Proteomes" id="UP000681967">
    <property type="component" value="Unassembled WGS sequence"/>
</dbReference>
<dbReference type="AlphaFoldDB" id="A0A8S3B3F8"/>
<name>A0A8S3B3F8_9BILA</name>
<feature type="non-terminal residue" evidence="2">
    <location>
        <position position="58"/>
    </location>
</feature>
<dbReference type="EMBL" id="CAJOBJ010147762">
    <property type="protein sequence ID" value="CAF4791860.1"/>
    <property type="molecule type" value="Genomic_DNA"/>
</dbReference>
<evidence type="ECO:0000313" key="2">
    <source>
        <dbReference type="EMBL" id="CAF4791860.1"/>
    </source>
</evidence>
<evidence type="ECO:0000313" key="1">
    <source>
        <dbReference type="EMBL" id="CAF4776013.1"/>
    </source>
</evidence>
<evidence type="ECO:0000313" key="4">
    <source>
        <dbReference type="Proteomes" id="UP000681720"/>
    </source>
</evidence>
<gene>
    <name evidence="1" type="ORF">BYL167_LOCUS47107</name>
    <name evidence="3" type="ORF">BYL167_LOCUS47915</name>
    <name evidence="2" type="ORF">GIL414_LOCUS46786</name>
</gene>
<proteinExistence type="predicted"/>
<dbReference type="Proteomes" id="UP000681720">
    <property type="component" value="Unassembled WGS sequence"/>
</dbReference>
<dbReference type="EMBL" id="CAJOBH010134741">
    <property type="protein sequence ID" value="CAF4776013.1"/>
    <property type="molecule type" value="Genomic_DNA"/>
</dbReference>
<sequence>MNEVIAFIDDIEKRLSRPINDLEDIRLIMIAIKDLRDNEIRIDMSIMPIEESYTMLQV</sequence>
<accession>A0A8S3B3F8</accession>
<reference evidence="2" key="1">
    <citation type="submission" date="2021-02" db="EMBL/GenBank/DDBJ databases">
        <authorList>
            <person name="Nowell W R."/>
        </authorList>
    </citation>
    <scope>NUCLEOTIDE SEQUENCE</scope>
</reference>
<protein>
    <submittedName>
        <fullName evidence="2">Uncharacterized protein</fullName>
    </submittedName>
</protein>
<evidence type="ECO:0000313" key="3">
    <source>
        <dbReference type="EMBL" id="CAF4795598.1"/>
    </source>
</evidence>
<dbReference type="EMBL" id="CAJOBH010138970">
    <property type="protein sequence ID" value="CAF4795598.1"/>
    <property type="molecule type" value="Genomic_DNA"/>
</dbReference>